<reference evidence="1 2" key="1">
    <citation type="submission" date="2014-04" db="EMBL/GenBank/DDBJ databases">
        <authorList>
            <consortium name="DOE Joint Genome Institute"/>
            <person name="Kuo A."/>
            <person name="Girlanda M."/>
            <person name="Perotto S."/>
            <person name="Kohler A."/>
            <person name="Nagy L.G."/>
            <person name="Floudas D."/>
            <person name="Copeland A."/>
            <person name="Barry K.W."/>
            <person name="Cichocki N."/>
            <person name="Veneault-Fourrey C."/>
            <person name="LaButti K."/>
            <person name="Lindquist E.A."/>
            <person name="Lipzen A."/>
            <person name="Lundell T."/>
            <person name="Morin E."/>
            <person name="Murat C."/>
            <person name="Sun H."/>
            <person name="Tunlid A."/>
            <person name="Henrissat B."/>
            <person name="Grigoriev I.V."/>
            <person name="Hibbett D.S."/>
            <person name="Martin F."/>
            <person name="Nordberg H.P."/>
            <person name="Cantor M.N."/>
            <person name="Hua S.X."/>
        </authorList>
    </citation>
    <scope>NUCLEOTIDE SEQUENCE [LARGE SCALE GENOMIC DNA]</scope>
    <source>
        <strain evidence="1 2">MUT 4182</strain>
    </source>
</reference>
<sequence>MPKPHIYGGRAHGDPANLTLHRRGIDYKQRSAARGPTPYLYIVRFDLTLGEFQRPQRWDSRTLT</sequence>
<proteinExistence type="predicted"/>
<dbReference type="HOGENOM" id="CLU_2874117_0_0_1"/>
<accession>A0A0C3KB45</accession>
<gene>
    <name evidence="1" type="ORF">M407DRAFT_246426</name>
</gene>
<dbReference type="EMBL" id="KN823271">
    <property type="protein sequence ID" value="KIO18653.1"/>
    <property type="molecule type" value="Genomic_DNA"/>
</dbReference>
<dbReference type="AlphaFoldDB" id="A0A0C3KB45"/>
<reference evidence="2" key="2">
    <citation type="submission" date="2015-01" db="EMBL/GenBank/DDBJ databases">
        <title>Evolutionary Origins and Diversification of the Mycorrhizal Mutualists.</title>
        <authorList>
            <consortium name="DOE Joint Genome Institute"/>
            <consortium name="Mycorrhizal Genomics Consortium"/>
            <person name="Kohler A."/>
            <person name="Kuo A."/>
            <person name="Nagy L.G."/>
            <person name="Floudas D."/>
            <person name="Copeland A."/>
            <person name="Barry K.W."/>
            <person name="Cichocki N."/>
            <person name="Veneault-Fourrey C."/>
            <person name="LaButti K."/>
            <person name="Lindquist E.A."/>
            <person name="Lipzen A."/>
            <person name="Lundell T."/>
            <person name="Morin E."/>
            <person name="Murat C."/>
            <person name="Riley R."/>
            <person name="Ohm R."/>
            <person name="Sun H."/>
            <person name="Tunlid A."/>
            <person name="Henrissat B."/>
            <person name="Grigoriev I.V."/>
            <person name="Hibbett D.S."/>
            <person name="Martin F."/>
        </authorList>
    </citation>
    <scope>NUCLEOTIDE SEQUENCE [LARGE SCALE GENOMIC DNA]</scope>
    <source>
        <strain evidence="2">MUT 4182</strain>
    </source>
</reference>
<protein>
    <submittedName>
        <fullName evidence="1">Uncharacterized protein</fullName>
    </submittedName>
</protein>
<organism evidence="1 2">
    <name type="scientific">Tulasnella calospora MUT 4182</name>
    <dbReference type="NCBI Taxonomy" id="1051891"/>
    <lineage>
        <taxon>Eukaryota</taxon>
        <taxon>Fungi</taxon>
        <taxon>Dikarya</taxon>
        <taxon>Basidiomycota</taxon>
        <taxon>Agaricomycotina</taxon>
        <taxon>Agaricomycetes</taxon>
        <taxon>Cantharellales</taxon>
        <taxon>Tulasnellaceae</taxon>
        <taxon>Tulasnella</taxon>
    </lineage>
</organism>
<keyword evidence="2" id="KW-1185">Reference proteome</keyword>
<evidence type="ECO:0000313" key="1">
    <source>
        <dbReference type="EMBL" id="KIO18653.1"/>
    </source>
</evidence>
<dbReference type="Proteomes" id="UP000054248">
    <property type="component" value="Unassembled WGS sequence"/>
</dbReference>
<name>A0A0C3KB45_9AGAM</name>
<evidence type="ECO:0000313" key="2">
    <source>
        <dbReference type="Proteomes" id="UP000054248"/>
    </source>
</evidence>
<feature type="non-terminal residue" evidence="1">
    <location>
        <position position="64"/>
    </location>
</feature>